<protein>
    <submittedName>
        <fullName evidence="1">Uncharacterized protein</fullName>
    </submittedName>
</protein>
<dbReference type="Proteomes" id="UP001732700">
    <property type="component" value="Chromosome 2D"/>
</dbReference>
<accession>A0ACD5VBC5</accession>
<sequence length="332" mass="36725">MSSVEQKGRPPSHQHRAGTERHTPGPGVKKKTSQLPRKFLPDSTRPASHLRLSPPCIQRQNQTPLGRRSGDLPGDETQQVNRADPPLAMTEYWVSQGNKWCDLCKIFISNNPFSIRTHEIGKRHKDNVTQRLSTMQKDGAAKEKEQQQAAKALQLIEAKAKKSYQKDLENNQRNVDGDSSAAPGEGWVFDSSTGYYHDKSTGLYYDSNSGFYYSDGLGKWVTQEEAYKSVETWNTNVAQSSTSQTKPSGGGGPGSSIKGGPAPGLVVTKPLNPMRPMKGAPSGMAAANKRKREDKKPKVVSKEEEAALRAREAARKRVDDREKPLMGLYKTY</sequence>
<organism evidence="1 2">
    <name type="scientific">Avena sativa</name>
    <name type="common">Oat</name>
    <dbReference type="NCBI Taxonomy" id="4498"/>
    <lineage>
        <taxon>Eukaryota</taxon>
        <taxon>Viridiplantae</taxon>
        <taxon>Streptophyta</taxon>
        <taxon>Embryophyta</taxon>
        <taxon>Tracheophyta</taxon>
        <taxon>Spermatophyta</taxon>
        <taxon>Magnoliopsida</taxon>
        <taxon>Liliopsida</taxon>
        <taxon>Poales</taxon>
        <taxon>Poaceae</taxon>
        <taxon>BOP clade</taxon>
        <taxon>Pooideae</taxon>
        <taxon>Poodae</taxon>
        <taxon>Poeae</taxon>
        <taxon>Poeae Chloroplast Group 1 (Aveneae type)</taxon>
        <taxon>Aveninae</taxon>
        <taxon>Avena</taxon>
    </lineage>
</organism>
<name>A0ACD5VBC5_AVESA</name>
<evidence type="ECO:0000313" key="1">
    <source>
        <dbReference type="EnsemblPlants" id="AVESA.00010b.r2.2DG0402760.1.CDS"/>
    </source>
</evidence>
<evidence type="ECO:0000313" key="2">
    <source>
        <dbReference type="Proteomes" id="UP001732700"/>
    </source>
</evidence>
<reference evidence="1" key="2">
    <citation type="submission" date="2025-09" db="UniProtKB">
        <authorList>
            <consortium name="EnsemblPlants"/>
        </authorList>
    </citation>
    <scope>IDENTIFICATION</scope>
</reference>
<proteinExistence type="predicted"/>
<dbReference type="EnsemblPlants" id="AVESA.00010b.r2.2DG0402760.1">
    <property type="protein sequence ID" value="AVESA.00010b.r2.2DG0402760.1.CDS"/>
    <property type="gene ID" value="AVESA.00010b.r2.2DG0402760"/>
</dbReference>
<keyword evidence="2" id="KW-1185">Reference proteome</keyword>
<reference evidence="1" key="1">
    <citation type="submission" date="2021-05" db="EMBL/GenBank/DDBJ databases">
        <authorList>
            <person name="Scholz U."/>
            <person name="Mascher M."/>
            <person name="Fiebig A."/>
        </authorList>
    </citation>
    <scope>NUCLEOTIDE SEQUENCE [LARGE SCALE GENOMIC DNA]</scope>
</reference>